<protein>
    <recommendedName>
        <fullName evidence="5 7">5-formyltetrahydrofolate cyclo-ligase</fullName>
        <ecNumber evidence="5 7">6.3.3.2</ecNumber>
    </recommendedName>
</protein>
<dbReference type="InParanoid" id="A0A024FYE6"/>
<dbReference type="AlphaFoldDB" id="A0A024FYE6"/>
<dbReference type="GO" id="GO:0005524">
    <property type="term" value="F:ATP binding"/>
    <property type="evidence" value="ECO:0007669"/>
    <property type="project" value="UniProtKB-KW"/>
</dbReference>
<name>A0A024FYE6_9STRA</name>
<dbReference type="PANTHER" id="PTHR23407:SF1">
    <property type="entry name" value="5-FORMYLTETRAHYDROFOLATE CYCLO-LIGASE"/>
    <property type="match status" value="1"/>
</dbReference>
<comment type="caution">
    <text evidence="8">The sequence shown here is derived from an EMBL/GenBank/DDBJ whole genome shotgun (WGS) entry which is preliminary data.</text>
</comment>
<gene>
    <name evidence="8" type="ORF">BN9_002000</name>
</gene>
<keyword evidence="9" id="KW-1185">Reference proteome</keyword>
<feature type="binding site" evidence="6">
    <location>
        <begin position="143"/>
        <end position="151"/>
    </location>
    <ligand>
        <name>ATP</name>
        <dbReference type="ChEBI" id="CHEBI:30616"/>
    </ligand>
</feature>
<dbReference type="PANTHER" id="PTHR23407">
    <property type="entry name" value="ATPASE INHIBITOR/5-FORMYLTETRAHYDROFOLATE CYCLO-LIGASE"/>
    <property type="match status" value="1"/>
</dbReference>
<dbReference type="Pfam" id="PF01812">
    <property type="entry name" value="5-FTHF_cyc-lig"/>
    <property type="match status" value="1"/>
</dbReference>
<evidence type="ECO:0000256" key="2">
    <source>
        <dbReference type="ARBA" id="ARBA00022741"/>
    </source>
</evidence>
<reference evidence="8 9" key="1">
    <citation type="submission" date="2012-05" db="EMBL/GenBank/DDBJ databases">
        <title>Recombination and specialization in a pathogen metapopulation.</title>
        <authorList>
            <person name="Gardiner A."/>
            <person name="Kemen E."/>
            <person name="Schultz-Larsen T."/>
            <person name="MacLean D."/>
            <person name="Van Oosterhout C."/>
            <person name="Jones J.D.G."/>
        </authorList>
    </citation>
    <scope>NUCLEOTIDE SEQUENCE [LARGE SCALE GENOMIC DNA]</scope>
    <source>
        <strain evidence="8 9">Ac Nc2</strain>
    </source>
</reference>
<dbReference type="SUPFAM" id="SSF100950">
    <property type="entry name" value="NagB/RpiA/CoA transferase-like"/>
    <property type="match status" value="1"/>
</dbReference>
<evidence type="ECO:0000256" key="5">
    <source>
        <dbReference type="ARBA" id="ARBA00038966"/>
    </source>
</evidence>
<accession>A0A024FYE6</accession>
<evidence type="ECO:0000256" key="7">
    <source>
        <dbReference type="RuleBase" id="RU361279"/>
    </source>
</evidence>
<dbReference type="PIRSF" id="PIRSF006806">
    <property type="entry name" value="FTHF_cligase"/>
    <property type="match status" value="1"/>
</dbReference>
<dbReference type="GO" id="GO:0005739">
    <property type="term" value="C:mitochondrion"/>
    <property type="evidence" value="ECO:0007669"/>
    <property type="project" value="TreeGrafter"/>
</dbReference>
<dbReference type="InterPro" id="IPR037171">
    <property type="entry name" value="NagB/RpiA_transferase-like"/>
</dbReference>
<dbReference type="EMBL" id="CAIX01000001">
    <property type="protein sequence ID" value="CCI39417.1"/>
    <property type="molecule type" value="Genomic_DNA"/>
</dbReference>
<dbReference type="GO" id="GO:0030272">
    <property type="term" value="F:5-formyltetrahydrofolate cyclo-ligase activity"/>
    <property type="evidence" value="ECO:0007669"/>
    <property type="project" value="UniProtKB-EC"/>
</dbReference>
<dbReference type="GO" id="GO:0035999">
    <property type="term" value="P:tetrahydrofolate interconversion"/>
    <property type="evidence" value="ECO:0007669"/>
    <property type="project" value="TreeGrafter"/>
</dbReference>
<comment type="cofactor">
    <cofactor evidence="7">
        <name>Mg(2+)</name>
        <dbReference type="ChEBI" id="CHEBI:18420"/>
    </cofactor>
</comment>
<keyword evidence="2 6" id="KW-0547">Nucleotide-binding</keyword>
<comment type="catalytic activity">
    <reaction evidence="4 7">
        <text>(6S)-5-formyl-5,6,7,8-tetrahydrofolate + ATP = (6R)-5,10-methenyltetrahydrofolate + ADP + phosphate</text>
        <dbReference type="Rhea" id="RHEA:10488"/>
        <dbReference type="ChEBI" id="CHEBI:30616"/>
        <dbReference type="ChEBI" id="CHEBI:43474"/>
        <dbReference type="ChEBI" id="CHEBI:57455"/>
        <dbReference type="ChEBI" id="CHEBI:57457"/>
        <dbReference type="ChEBI" id="CHEBI:456216"/>
        <dbReference type="EC" id="6.3.3.2"/>
    </reaction>
</comment>
<keyword evidence="7" id="KW-0460">Magnesium</keyword>
<dbReference type="NCBIfam" id="TIGR02727">
    <property type="entry name" value="MTHFS_bact"/>
    <property type="match status" value="1"/>
</dbReference>
<evidence type="ECO:0000313" key="9">
    <source>
        <dbReference type="Proteomes" id="UP000053237"/>
    </source>
</evidence>
<dbReference type="GO" id="GO:0009396">
    <property type="term" value="P:folic acid-containing compound biosynthetic process"/>
    <property type="evidence" value="ECO:0007669"/>
    <property type="project" value="TreeGrafter"/>
</dbReference>
<keyword evidence="7" id="KW-0479">Metal-binding</keyword>
<proteinExistence type="inferred from homology"/>
<dbReference type="Proteomes" id="UP000053237">
    <property type="component" value="Unassembled WGS sequence"/>
</dbReference>
<evidence type="ECO:0000256" key="6">
    <source>
        <dbReference type="PIRSR" id="PIRSR006806-1"/>
    </source>
</evidence>
<feature type="binding site" evidence="6">
    <location>
        <position position="49"/>
    </location>
    <ligand>
        <name>substrate</name>
    </ligand>
</feature>
<dbReference type="InterPro" id="IPR002698">
    <property type="entry name" value="FTHF_cligase"/>
</dbReference>
<evidence type="ECO:0000256" key="3">
    <source>
        <dbReference type="ARBA" id="ARBA00022840"/>
    </source>
</evidence>
<evidence type="ECO:0000256" key="1">
    <source>
        <dbReference type="ARBA" id="ARBA00010638"/>
    </source>
</evidence>
<dbReference type="Gene3D" id="3.40.50.10420">
    <property type="entry name" value="NagB/RpiA/CoA transferase-like"/>
    <property type="match status" value="1"/>
</dbReference>
<evidence type="ECO:0000313" key="8">
    <source>
        <dbReference type="EMBL" id="CCI39417.1"/>
    </source>
</evidence>
<feature type="binding site" evidence="6">
    <location>
        <position position="55"/>
    </location>
    <ligand>
        <name>substrate</name>
    </ligand>
</feature>
<dbReference type="EC" id="6.3.3.2" evidence="5 7"/>
<comment type="similarity">
    <text evidence="1 7">Belongs to the 5-formyltetrahydrofolate cyclo-ligase family.</text>
</comment>
<keyword evidence="3 6" id="KW-0067">ATP-binding</keyword>
<evidence type="ECO:0000256" key="4">
    <source>
        <dbReference type="ARBA" id="ARBA00036539"/>
    </source>
</evidence>
<sequence>MTKHSLRRQMASALREIGPVEIQNQSQCIANNICKMSIFRKATAICVYLNMPQSEATTDAILEYAFEAKKTVYVPKIIGKNAKDMVMVKVVSFQDIATFPKDKWSIPDPHPLLCGKRRLDPLDSLDLDLIIVPGVAFDRTGARLGHGKGYYDCYLQRLKETYCSSGISAPKTIGIGFSCQLLSNVPTSSHDQLLDYIVTPSETITL</sequence>
<dbReference type="GO" id="GO:0046872">
    <property type="term" value="F:metal ion binding"/>
    <property type="evidence" value="ECO:0007669"/>
    <property type="project" value="UniProtKB-KW"/>
</dbReference>
<organism evidence="8 9">
    <name type="scientific">Albugo candida</name>
    <dbReference type="NCBI Taxonomy" id="65357"/>
    <lineage>
        <taxon>Eukaryota</taxon>
        <taxon>Sar</taxon>
        <taxon>Stramenopiles</taxon>
        <taxon>Oomycota</taxon>
        <taxon>Peronosporomycetes</taxon>
        <taxon>Albuginales</taxon>
        <taxon>Albuginaceae</taxon>
        <taxon>Albugo</taxon>
    </lineage>
</organism>
<dbReference type="STRING" id="65357.A0A024FYE6"/>
<feature type="binding site" evidence="6">
    <location>
        <begin position="3"/>
        <end position="7"/>
    </location>
    <ligand>
        <name>ATP</name>
        <dbReference type="ChEBI" id="CHEBI:30616"/>
    </ligand>
</feature>
<dbReference type="OrthoDB" id="2015992at2759"/>
<dbReference type="InterPro" id="IPR024185">
    <property type="entry name" value="FTHF_cligase-like_sf"/>
</dbReference>